<comment type="subunit">
    <text evidence="10">Heterotetramer.</text>
</comment>
<dbReference type="InterPro" id="IPR011009">
    <property type="entry name" value="Kinase-like_dom_sf"/>
</dbReference>
<keyword evidence="13" id="KW-1185">Reference proteome</keyword>
<accession>J4HWP8</accession>
<evidence type="ECO:0000256" key="5">
    <source>
        <dbReference type="ARBA" id="ARBA00022840"/>
    </source>
</evidence>
<keyword evidence="5 8" id="KW-0067">ATP-binding</keyword>
<comment type="catalytic activity">
    <reaction evidence="6 10">
        <text>L-threonyl-[protein] + ATP = O-phospho-L-threonyl-[protein] + ADP + H(+)</text>
        <dbReference type="Rhea" id="RHEA:46608"/>
        <dbReference type="Rhea" id="RHEA-COMP:11060"/>
        <dbReference type="Rhea" id="RHEA-COMP:11605"/>
        <dbReference type="ChEBI" id="CHEBI:15378"/>
        <dbReference type="ChEBI" id="CHEBI:30013"/>
        <dbReference type="ChEBI" id="CHEBI:30616"/>
        <dbReference type="ChEBI" id="CHEBI:61977"/>
        <dbReference type="ChEBI" id="CHEBI:456216"/>
        <dbReference type="EC" id="2.7.11.1"/>
    </reaction>
</comment>
<dbReference type="RefSeq" id="XP_012181920.1">
    <property type="nucleotide sequence ID" value="XM_012326530.1"/>
</dbReference>
<dbReference type="CDD" id="cd14132">
    <property type="entry name" value="STKc_CK2_alpha"/>
    <property type="match status" value="1"/>
</dbReference>
<dbReference type="Pfam" id="PF00069">
    <property type="entry name" value="Pkinase"/>
    <property type="match status" value="1"/>
</dbReference>
<evidence type="ECO:0000313" key="12">
    <source>
        <dbReference type="EMBL" id="CCM02637.1"/>
    </source>
</evidence>
<keyword evidence="1 9" id="KW-0723">Serine/threonine-protein kinase</keyword>
<feature type="domain" description="Protein kinase" evidence="11">
    <location>
        <begin position="32"/>
        <end position="317"/>
    </location>
</feature>
<keyword evidence="4 10" id="KW-0418">Kinase</keyword>
<dbReference type="OrthoDB" id="10254671at2759"/>
<dbReference type="GO" id="GO:0106310">
    <property type="term" value="F:protein serine kinase activity"/>
    <property type="evidence" value="ECO:0007669"/>
    <property type="project" value="UniProtKB-UniRule"/>
</dbReference>
<sequence>MARVHANVNALLGPDWYDYEKLKIEWNVPDRYEITRRIGGGRYSEVFEGNDLSNEEAVVIKVLKPVAKKKIKREIKILRNLSGGPNIVGLLDVVHDPPSRSHSLIMEYVENTDWKELYNSLSELEVKHYVFQLLRALDFIHERGIMHRDVKPGNIMFNRESGNLRLIDWGLAEFYHPGVECSPRVGTRYYKSPELLLGYTLYDYSLDMWCVGCLLASMVFRKEYFFRGRDNDDQLLKITKVLGTNGLEQYLQTYELYIRTEAPDRYASFVRQPWTRFITAENRSTASVDALDLIDKLLRYDHQERLTAAEALAHTYFNAVRLQTPSNPAECFSDSGFYST</sequence>
<evidence type="ECO:0000259" key="11">
    <source>
        <dbReference type="PROSITE" id="PS50011"/>
    </source>
</evidence>
<proteinExistence type="inferred from homology"/>
<dbReference type="SUPFAM" id="SSF56112">
    <property type="entry name" value="Protein kinase-like (PK-like)"/>
    <property type="match status" value="1"/>
</dbReference>
<comment type="similarity">
    <text evidence="10">Belongs to the protein kinase superfamily. Ser/Thr protein kinase family. CK2 subfamily.</text>
</comment>
<dbReference type="PANTHER" id="PTHR24054:SF0">
    <property type="entry name" value="CASEIN KINASE II SUBUNIT ALPHA"/>
    <property type="match status" value="1"/>
</dbReference>
<comment type="function">
    <text evidence="10">Catalytic subunit of a constitutively active serine/threonine-protein kinase complex that phosphorylates a large number of substrates containing acidic residues C-terminal to the phosphorylated serine or threonine.</text>
</comment>
<evidence type="ECO:0000256" key="8">
    <source>
        <dbReference type="PROSITE-ProRule" id="PRU10141"/>
    </source>
</evidence>
<dbReference type="GO" id="GO:0005956">
    <property type="term" value="C:protein kinase CK2 complex"/>
    <property type="evidence" value="ECO:0007669"/>
    <property type="project" value="TreeGrafter"/>
</dbReference>
<dbReference type="FunFam" id="1.10.510.10:FF:000459">
    <property type="entry name" value="Casein kinase II subunit alpha"/>
    <property type="match status" value="1"/>
</dbReference>
<reference evidence="12 13" key="1">
    <citation type="journal article" date="2012" name="Appl. Environ. Microbiol.">
        <title>Short-read sequencing for genomic analysis of the brown rot fungus Fibroporia radiculosa.</title>
        <authorList>
            <person name="Tang J.D."/>
            <person name="Perkins A.D."/>
            <person name="Sonstegard T.S."/>
            <person name="Schroeder S.G."/>
            <person name="Burgess S.C."/>
            <person name="Diehl S.V."/>
        </authorList>
    </citation>
    <scope>NUCLEOTIDE SEQUENCE [LARGE SCALE GENOMIC DNA]</scope>
    <source>
        <strain evidence="12 13">TFFH 294</strain>
    </source>
</reference>
<keyword evidence="10" id="KW-0539">Nucleus</keyword>
<dbReference type="Proteomes" id="UP000006352">
    <property type="component" value="Unassembled WGS sequence"/>
</dbReference>
<dbReference type="Gene3D" id="3.30.200.20">
    <property type="entry name" value="Phosphorylase Kinase, domain 1"/>
    <property type="match status" value="1"/>
</dbReference>
<dbReference type="EC" id="2.7.11.1" evidence="10"/>
<name>J4HWP8_9APHY</name>
<keyword evidence="2 10" id="KW-0808">Transferase</keyword>
<dbReference type="InterPro" id="IPR000719">
    <property type="entry name" value="Prot_kinase_dom"/>
</dbReference>
<dbReference type="FunFam" id="3.30.200.20:FF:000088">
    <property type="entry name" value="Casein kinase II subunit alpha"/>
    <property type="match status" value="1"/>
</dbReference>
<dbReference type="InParanoid" id="J4HWP8"/>
<dbReference type="GO" id="GO:0005730">
    <property type="term" value="C:nucleolus"/>
    <property type="evidence" value="ECO:0007669"/>
    <property type="project" value="UniProtKB-ARBA"/>
</dbReference>
<dbReference type="SMART" id="SM00220">
    <property type="entry name" value="S_TKc"/>
    <property type="match status" value="1"/>
</dbReference>
<dbReference type="EMBL" id="HE797087">
    <property type="protein sequence ID" value="CCM02637.1"/>
    <property type="molecule type" value="Genomic_DNA"/>
</dbReference>
<evidence type="ECO:0000313" key="13">
    <source>
        <dbReference type="Proteomes" id="UP000006352"/>
    </source>
</evidence>
<dbReference type="PROSITE" id="PS00107">
    <property type="entry name" value="PROTEIN_KINASE_ATP"/>
    <property type="match status" value="1"/>
</dbReference>
<comment type="catalytic activity">
    <reaction evidence="7 10">
        <text>L-seryl-[protein] + ATP = O-phospho-L-seryl-[protein] + ADP + H(+)</text>
        <dbReference type="Rhea" id="RHEA:17989"/>
        <dbReference type="Rhea" id="RHEA-COMP:9863"/>
        <dbReference type="Rhea" id="RHEA-COMP:11604"/>
        <dbReference type="ChEBI" id="CHEBI:15378"/>
        <dbReference type="ChEBI" id="CHEBI:29999"/>
        <dbReference type="ChEBI" id="CHEBI:30616"/>
        <dbReference type="ChEBI" id="CHEBI:83421"/>
        <dbReference type="ChEBI" id="CHEBI:456216"/>
        <dbReference type="EC" id="2.7.11.1"/>
    </reaction>
</comment>
<organism evidence="12 13">
    <name type="scientific">Fibroporia radiculosa</name>
    <dbReference type="NCBI Taxonomy" id="599839"/>
    <lineage>
        <taxon>Eukaryota</taxon>
        <taxon>Fungi</taxon>
        <taxon>Dikarya</taxon>
        <taxon>Basidiomycota</taxon>
        <taxon>Agaricomycotina</taxon>
        <taxon>Agaricomycetes</taxon>
        <taxon>Polyporales</taxon>
        <taxon>Fibroporiaceae</taxon>
        <taxon>Fibroporia</taxon>
    </lineage>
</organism>
<dbReference type="GO" id="GO:0004674">
    <property type="term" value="F:protein serine/threonine kinase activity"/>
    <property type="evidence" value="ECO:0007669"/>
    <property type="project" value="UniProtKB-UniRule"/>
</dbReference>
<dbReference type="PROSITE" id="PS50011">
    <property type="entry name" value="PROTEIN_KINASE_DOM"/>
    <property type="match status" value="1"/>
</dbReference>
<gene>
    <name evidence="12" type="ORF">FIBRA_04741</name>
</gene>
<protein>
    <recommendedName>
        <fullName evidence="10">Casein kinase II subunit alpha</fullName>
        <shortName evidence="10">CK II alpha</shortName>
        <ecNumber evidence="10">2.7.11.1</ecNumber>
    </recommendedName>
</protein>
<evidence type="ECO:0000256" key="3">
    <source>
        <dbReference type="ARBA" id="ARBA00022741"/>
    </source>
</evidence>
<dbReference type="GO" id="GO:0051726">
    <property type="term" value="P:regulation of cell cycle"/>
    <property type="evidence" value="ECO:0007669"/>
    <property type="project" value="TreeGrafter"/>
</dbReference>
<evidence type="ECO:0000256" key="1">
    <source>
        <dbReference type="ARBA" id="ARBA00022527"/>
    </source>
</evidence>
<dbReference type="AlphaFoldDB" id="J4HWP8"/>
<dbReference type="InterPro" id="IPR045216">
    <property type="entry name" value="CK2_alpha"/>
</dbReference>
<keyword evidence="3 8" id="KW-0547">Nucleotide-binding</keyword>
<evidence type="ECO:0000256" key="4">
    <source>
        <dbReference type="ARBA" id="ARBA00022777"/>
    </source>
</evidence>
<evidence type="ECO:0000256" key="10">
    <source>
        <dbReference type="RuleBase" id="RU369118"/>
    </source>
</evidence>
<evidence type="ECO:0000256" key="9">
    <source>
        <dbReference type="RuleBase" id="RU000304"/>
    </source>
</evidence>
<dbReference type="PANTHER" id="PTHR24054">
    <property type="entry name" value="CASEIN KINASE II SUBUNIT ALPHA"/>
    <property type="match status" value="1"/>
</dbReference>
<evidence type="ECO:0000256" key="6">
    <source>
        <dbReference type="ARBA" id="ARBA00047899"/>
    </source>
</evidence>
<dbReference type="Gene3D" id="1.10.510.10">
    <property type="entry name" value="Transferase(Phosphotransferase) domain 1"/>
    <property type="match status" value="1"/>
</dbReference>
<dbReference type="InterPro" id="IPR017441">
    <property type="entry name" value="Protein_kinase_ATP_BS"/>
</dbReference>
<evidence type="ECO:0000256" key="7">
    <source>
        <dbReference type="ARBA" id="ARBA00048679"/>
    </source>
</evidence>
<dbReference type="HOGENOM" id="CLU_000288_70_4_1"/>
<evidence type="ECO:0000256" key="2">
    <source>
        <dbReference type="ARBA" id="ARBA00022679"/>
    </source>
</evidence>
<dbReference type="GO" id="GO:0005829">
    <property type="term" value="C:cytosol"/>
    <property type="evidence" value="ECO:0007669"/>
    <property type="project" value="TreeGrafter"/>
</dbReference>
<dbReference type="GeneID" id="24097548"/>
<dbReference type="InterPro" id="IPR008271">
    <property type="entry name" value="Ser/Thr_kinase_AS"/>
</dbReference>
<dbReference type="PROSITE" id="PS00108">
    <property type="entry name" value="PROTEIN_KINASE_ST"/>
    <property type="match status" value="1"/>
</dbReference>
<dbReference type="GO" id="GO:0005524">
    <property type="term" value="F:ATP binding"/>
    <property type="evidence" value="ECO:0007669"/>
    <property type="project" value="UniProtKB-UniRule"/>
</dbReference>
<dbReference type="STRING" id="599839.J4HWP8"/>
<comment type="subcellular location">
    <subcellularLocation>
        <location evidence="10">Nucleus</location>
    </subcellularLocation>
</comment>
<dbReference type="GO" id="GO:0006357">
    <property type="term" value="P:regulation of transcription by RNA polymerase II"/>
    <property type="evidence" value="ECO:0007669"/>
    <property type="project" value="UniProtKB-ARBA"/>
</dbReference>
<feature type="binding site" evidence="8">
    <location>
        <position position="69"/>
    </location>
    <ligand>
        <name>ATP</name>
        <dbReference type="ChEBI" id="CHEBI:30616"/>
    </ligand>
</feature>